<name>A0ACC6P0W6_9BURK</name>
<comment type="caution">
    <text evidence="1">The sequence shown here is derived from an EMBL/GenBank/DDBJ whole genome shotgun (WGS) entry which is preliminary data.</text>
</comment>
<dbReference type="Proteomes" id="UP001364695">
    <property type="component" value="Unassembled WGS sequence"/>
</dbReference>
<keyword evidence="2" id="KW-1185">Reference proteome</keyword>
<reference evidence="1" key="1">
    <citation type="submission" date="2023-10" db="EMBL/GenBank/DDBJ databases">
        <title>Amphibacter perezi, gen. nov., sp. nov. a novel taxa of the family Comamonadaceae, class Betaproteobacteria isolated from the skin microbiota of Pelophylax perezi from different populations.</title>
        <authorList>
            <person name="Costa S."/>
            <person name="Proenca D.N."/>
            <person name="Lopes I."/>
            <person name="Morais P.V."/>
        </authorList>
    </citation>
    <scope>NUCLEOTIDE SEQUENCE</scope>
    <source>
        <strain evidence="1">SL12-8</strain>
    </source>
</reference>
<accession>A0ACC6P0W6</accession>
<evidence type="ECO:0000313" key="2">
    <source>
        <dbReference type="Proteomes" id="UP001364695"/>
    </source>
</evidence>
<proteinExistence type="predicted"/>
<gene>
    <name evidence="1" type="primary">flgF</name>
    <name evidence="1" type="ORF">RV045_05235</name>
</gene>
<sequence length="242" mass="25208">MDRMIYTAMTGAKAMMQRQETLTHNLANATSTGFRAELVAFRAVPVNGSGASTRVMTLESTTGYDAKPGPMRSTGNPLDVGLAGNAWLAVQSLQGTEAYTRAGSLAVNAEGTLMTHNGLPVQGDGGPIVVPGGAQPRISPDGTVLAVSANGQATRVGKLKLVTPEAPLQRGEDGLFRAADGADLPADERARVLPETLEGSNVSTVETMVAMIAAAREFDTHIRLLQTAERNDQTAARLLGPA</sequence>
<keyword evidence="1" id="KW-0969">Cilium</keyword>
<keyword evidence="1" id="KW-0282">Flagellum</keyword>
<dbReference type="EMBL" id="JAWDIE010000006">
    <property type="protein sequence ID" value="MEJ7137837.1"/>
    <property type="molecule type" value="Genomic_DNA"/>
</dbReference>
<evidence type="ECO:0000313" key="1">
    <source>
        <dbReference type="EMBL" id="MEJ7137837.1"/>
    </source>
</evidence>
<keyword evidence="1" id="KW-0966">Cell projection</keyword>
<protein>
    <submittedName>
        <fullName evidence="1">Flagellar basal-body rod protein FlgF</fullName>
    </submittedName>
</protein>
<organism evidence="1 2">
    <name type="scientific">Amphibiibacter pelophylacis</name>
    <dbReference type="NCBI Taxonomy" id="1799477"/>
    <lineage>
        <taxon>Bacteria</taxon>
        <taxon>Pseudomonadati</taxon>
        <taxon>Pseudomonadota</taxon>
        <taxon>Betaproteobacteria</taxon>
        <taxon>Burkholderiales</taxon>
        <taxon>Sphaerotilaceae</taxon>
        <taxon>Amphibiibacter</taxon>
    </lineage>
</organism>